<dbReference type="Pfam" id="PF00702">
    <property type="entry name" value="Hydrolase"/>
    <property type="match status" value="1"/>
</dbReference>
<accession>A0ABS8DP06</accession>
<feature type="transmembrane region" description="Helical" evidence="15">
    <location>
        <begin position="751"/>
        <end position="767"/>
    </location>
</feature>
<keyword evidence="10" id="KW-0460">Magnesium</keyword>
<keyword evidence="4 15" id="KW-1003">Cell membrane</keyword>
<keyword evidence="18" id="KW-1185">Reference proteome</keyword>
<dbReference type="InterPro" id="IPR001757">
    <property type="entry name" value="P_typ_ATPase"/>
</dbReference>
<dbReference type="NCBIfam" id="TIGR01512">
    <property type="entry name" value="ATPase-IB2_Cd"/>
    <property type="match status" value="1"/>
</dbReference>
<feature type="transmembrane region" description="Helical" evidence="15">
    <location>
        <begin position="178"/>
        <end position="198"/>
    </location>
</feature>
<dbReference type="NCBIfam" id="TIGR01494">
    <property type="entry name" value="ATPase_P-type"/>
    <property type="match status" value="2"/>
</dbReference>
<evidence type="ECO:0000256" key="13">
    <source>
        <dbReference type="ARBA" id="ARBA00023065"/>
    </source>
</evidence>
<dbReference type="SUPFAM" id="SSF55008">
    <property type="entry name" value="HMA, heavy metal-associated domain"/>
    <property type="match status" value="1"/>
</dbReference>
<evidence type="ECO:0000256" key="10">
    <source>
        <dbReference type="ARBA" id="ARBA00022842"/>
    </source>
</evidence>
<proteinExistence type="inferred from homology"/>
<comment type="similarity">
    <text evidence="2 15">Belongs to the cation transport ATPase (P-type) (TC 3.A.3) family. Type IB subfamily.</text>
</comment>
<reference evidence="17 18" key="1">
    <citation type="journal article" date="2021" name="Sci. Rep.">
        <title>Genome analysis of a halophilic bacterium Halomonas malpeensis YU-PRIM-29(T) reveals its exopolysaccharide and pigment producing capabilities.</title>
        <authorList>
            <person name="Athmika"/>
            <person name="Ghate S.D."/>
            <person name="Arun A.B."/>
            <person name="Rao S.S."/>
            <person name="Kumar S.T.A."/>
            <person name="Kandiyil M.K."/>
            <person name="Saptami K."/>
            <person name="Rekha P.D."/>
        </authorList>
    </citation>
    <scope>NUCLEOTIDE SEQUENCE [LARGE SCALE GENOMIC DNA]</scope>
    <source>
        <strain evidence="18">prim 29</strain>
    </source>
</reference>
<keyword evidence="3" id="KW-0813">Transport</keyword>
<sequence length="800" mass="85937">MSAPCYHCGTPVPDGAPWRIVIDETPEPLCCPGCEAVAHAIVEGGLANYYRYRTELSPRPAVDEARPQTWAAFDHPDLQAQFVHAGDGQASATLAVENITCAACAWLIEHRLNALAGITQSAVNLAEHRLRVSWDPTVLSPSRIFAELAAIGYDALPFEPDSAYRRQQREERMTVRRLIVAAVGMMQVVMFSIPLYVAGPGELDAGMNALFHWLSLALTTPVVLFSARPFFREAGRALFHRRLTMEVPVALAIGGAYLASLYAVLARHGEVYFDSIAMFTFFLLFSRYLEARTRRKSGQSGNALAGALPAAALRLDADGHEQVVPASHLKRGDRILVKPGASVPADGVIEQGESSLDESMLTGEHLPVTRRPGERVTGASHNMENALTVRVTQAGGETTISAILEVTDRAFAARPALARLAERMAHRFVLRLLLVSLLVALAWSVIDPGRAFWVTLSVLVVTCPCALALAAPTALAAGHGQLKRRGVLITRADTLEALAGITHVVFDKTGTLTRGEMRLKATLAVDDTLEAPRARAIAAALEAHSEHTIATAFRPFKTPALAAERVTRHPGFGLEASLEGAIWRLGRASFAAGHELTPPEGPGLWLLLSEDGAPRAWFALEDFPREDALETVARLKAQGLSVELLSGDTASAVERLAEALGISRWQAEATPEGKLDRLRALQAEGARVLMVGDGINDVPVLAGADVAIAMNGATDLARTRADALLLSPRLMRVSEAVEIARATRQVMRQNMAWSVAYNAVALPLAALGLVAPWLAALGMSLSSLVVVGNALRLTRRRVNA</sequence>
<keyword evidence="5" id="KW-0597">Phosphoprotein</keyword>
<dbReference type="SUPFAM" id="SSF81665">
    <property type="entry name" value="Calcium ATPase, transmembrane domain M"/>
    <property type="match status" value="1"/>
</dbReference>
<comment type="subcellular location">
    <subcellularLocation>
        <location evidence="1">Cell membrane</location>
        <topology evidence="1">Multi-pass membrane protein</topology>
    </subcellularLocation>
</comment>
<evidence type="ECO:0000256" key="14">
    <source>
        <dbReference type="ARBA" id="ARBA00023136"/>
    </source>
</evidence>
<dbReference type="InterPro" id="IPR023298">
    <property type="entry name" value="ATPase_P-typ_TM_dom_sf"/>
</dbReference>
<dbReference type="InterPro" id="IPR027256">
    <property type="entry name" value="P-typ_ATPase_IB"/>
</dbReference>
<dbReference type="InterPro" id="IPR023299">
    <property type="entry name" value="ATPase_P-typ_cyto_dom_N"/>
</dbReference>
<dbReference type="InterPro" id="IPR006121">
    <property type="entry name" value="HMA_dom"/>
</dbReference>
<evidence type="ECO:0000256" key="7">
    <source>
        <dbReference type="ARBA" id="ARBA00022723"/>
    </source>
</evidence>
<dbReference type="Pfam" id="PF00122">
    <property type="entry name" value="E1-E2_ATPase"/>
    <property type="match status" value="1"/>
</dbReference>
<dbReference type="InterPro" id="IPR018303">
    <property type="entry name" value="ATPase_P-typ_P_site"/>
</dbReference>
<feature type="domain" description="HMA" evidence="16">
    <location>
        <begin position="90"/>
        <end position="156"/>
    </location>
</feature>
<dbReference type="CDD" id="cd00371">
    <property type="entry name" value="HMA"/>
    <property type="match status" value="1"/>
</dbReference>
<dbReference type="Pfam" id="PF00403">
    <property type="entry name" value="HMA"/>
    <property type="match status" value="1"/>
</dbReference>
<dbReference type="InterPro" id="IPR008250">
    <property type="entry name" value="ATPase_P-typ_transduc_dom_A_sf"/>
</dbReference>
<evidence type="ECO:0000256" key="2">
    <source>
        <dbReference type="ARBA" id="ARBA00006024"/>
    </source>
</evidence>
<evidence type="ECO:0000313" key="17">
    <source>
        <dbReference type="EMBL" id="MCB8888022.1"/>
    </source>
</evidence>
<dbReference type="PROSITE" id="PS01047">
    <property type="entry name" value="HMA_1"/>
    <property type="match status" value="1"/>
</dbReference>
<dbReference type="InterPro" id="IPR059000">
    <property type="entry name" value="ATPase_P-type_domA"/>
</dbReference>
<dbReference type="Gene3D" id="3.40.1110.10">
    <property type="entry name" value="Calcium-transporting ATPase, cytoplasmic domain N"/>
    <property type="match status" value="1"/>
</dbReference>
<evidence type="ECO:0000256" key="9">
    <source>
        <dbReference type="ARBA" id="ARBA00022840"/>
    </source>
</evidence>
<feature type="transmembrane region" description="Helical" evidence="15">
    <location>
        <begin position="243"/>
        <end position="265"/>
    </location>
</feature>
<comment type="caution">
    <text evidence="17">The sequence shown here is derived from an EMBL/GenBank/DDBJ whole genome shotgun (WGS) entry which is preliminary data.</text>
</comment>
<evidence type="ECO:0000256" key="8">
    <source>
        <dbReference type="ARBA" id="ARBA00022741"/>
    </source>
</evidence>
<keyword evidence="12 15" id="KW-1133">Transmembrane helix</keyword>
<dbReference type="InterPro" id="IPR036412">
    <property type="entry name" value="HAD-like_sf"/>
</dbReference>
<keyword evidence="14 15" id="KW-0472">Membrane</keyword>
<evidence type="ECO:0000259" key="16">
    <source>
        <dbReference type="PROSITE" id="PS50846"/>
    </source>
</evidence>
<dbReference type="PRINTS" id="PR00120">
    <property type="entry name" value="HATPASE"/>
</dbReference>
<keyword evidence="13" id="KW-0406">Ion transport</keyword>
<dbReference type="InterPro" id="IPR023214">
    <property type="entry name" value="HAD_sf"/>
</dbReference>
<feature type="transmembrane region" description="Helical" evidence="15">
    <location>
        <begin position="271"/>
        <end position="289"/>
    </location>
</feature>
<dbReference type="Gene3D" id="3.40.50.1000">
    <property type="entry name" value="HAD superfamily/HAD-like"/>
    <property type="match status" value="1"/>
</dbReference>
<keyword evidence="11" id="KW-1278">Translocase</keyword>
<name>A0ABS8DP06_9GAMM</name>
<dbReference type="Proteomes" id="UP001319882">
    <property type="component" value="Unassembled WGS sequence"/>
</dbReference>
<evidence type="ECO:0000256" key="6">
    <source>
        <dbReference type="ARBA" id="ARBA00022692"/>
    </source>
</evidence>
<dbReference type="PRINTS" id="PR00119">
    <property type="entry name" value="CATATPASE"/>
</dbReference>
<organism evidence="17 18">
    <name type="scientific">Vreelandella malpeensis</name>
    <dbReference type="NCBI Taxonomy" id="1172368"/>
    <lineage>
        <taxon>Bacteria</taxon>
        <taxon>Pseudomonadati</taxon>
        <taxon>Pseudomonadota</taxon>
        <taxon>Gammaproteobacteria</taxon>
        <taxon>Oceanospirillales</taxon>
        <taxon>Halomonadaceae</taxon>
        <taxon>Vreelandella</taxon>
    </lineage>
</organism>
<dbReference type="SUPFAM" id="SSF81653">
    <property type="entry name" value="Calcium ATPase, transduction domain A"/>
    <property type="match status" value="1"/>
</dbReference>
<dbReference type="PANTHER" id="PTHR43520:SF5">
    <property type="entry name" value="CATION-TRANSPORTING P-TYPE ATPASE-RELATED"/>
    <property type="match status" value="1"/>
</dbReference>
<evidence type="ECO:0000256" key="11">
    <source>
        <dbReference type="ARBA" id="ARBA00022967"/>
    </source>
</evidence>
<protein>
    <submittedName>
        <fullName evidence="17">Cadmium-translocating P-type ATPase</fullName>
    </submittedName>
</protein>
<dbReference type="EMBL" id="WHVL01000001">
    <property type="protein sequence ID" value="MCB8888022.1"/>
    <property type="molecule type" value="Genomic_DNA"/>
</dbReference>
<evidence type="ECO:0000256" key="15">
    <source>
        <dbReference type="RuleBase" id="RU362081"/>
    </source>
</evidence>
<evidence type="ECO:0000256" key="4">
    <source>
        <dbReference type="ARBA" id="ARBA00022475"/>
    </source>
</evidence>
<dbReference type="RefSeq" id="WP_227388622.1">
    <property type="nucleotide sequence ID" value="NZ_JBHSCJ010000003.1"/>
</dbReference>
<dbReference type="InterPro" id="IPR021993">
    <property type="entry name" value="ATPase-cat-bd"/>
</dbReference>
<evidence type="ECO:0000256" key="5">
    <source>
        <dbReference type="ARBA" id="ARBA00022553"/>
    </source>
</evidence>
<dbReference type="InterPro" id="IPR036163">
    <property type="entry name" value="HMA_dom_sf"/>
</dbReference>
<feature type="transmembrane region" description="Helical" evidence="15">
    <location>
        <begin position="428"/>
        <end position="446"/>
    </location>
</feature>
<evidence type="ECO:0000313" key="18">
    <source>
        <dbReference type="Proteomes" id="UP001319882"/>
    </source>
</evidence>
<dbReference type="PROSITE" id="PS50846">
    <property type="entry name" value="HMA_2"/>
    <property type="match status" value="1"/>
</dbReference>
<evidence type="ECO:0000256" key="1">
    <source>
        <dbReference type="ARBA" id="ARBA00004651"/>
    </source>
</evidence>
<dbReference type="InterPro" id="IPR017969">
    <property type="entry name" value="Heavy-metal-associated_CS"/>
</dbReference>
<keyword evidence="6 15" id="KW-0812">Transmembrane</keyword>
<dbReference type="Gene3D" id="2.70.150.10">
    <property type="entry name" value="Calcium-transporting ATPase, cytoplasmic transduction domain A"/>
    <property type="match status" value="1"/>
</dbReference>
<evidence type="ECO:0000256" key="3">
    <source>
        <dbReference type="ARBA" id="ARBA00022448"/>
    </source>
</evidence>
<keyword evidence="7 15" id="KW-0479">Metal-binding</keyword>
<dbReference type="CDD" id="cd02079">
    <property type="entry name" value="P-type_ATPase_HM"/>
    <property type="match status" value="1"/>
</dbReference>
<gene>
    <name evidence="17" type="primary">cadA</name>
    <name evidence="17" type="ORF">GEV37_02640</name>
</gene>
<dbReference type="Pfam" id="PF12156">
    <property type="entry name" value="ATPase-cat_bd"/>
    <property type="match status" value="1"/>
</dbReference>
<dbReference type="SUPFAM" id="SSF56784">
    <property type="entry name" value="HAD-like"/>
    <property type="match status" value="1"/>
</dbReference>
<dbReference type="NCBIfam" id="TIGR01525">
    <property type="entry name" value="ATPase-IB_hvy"/>
    <property type="match status" value="1"/>
</dbReference>
<dbReference type="PANTHER" id="PTHR43520">
    <property type="entry name" value="ATP7, ISOFORM B"/>
    <property type="match status" value="1"/>
</dbReference>
<dbReference type="Gene3D" id="3.30.70.100">
    <property type="match status" value="1"/>
</dbReference>
<keyword evidence="8 15" id="KW-0547">Nucleotide-binding</keyword>
<keyword evidence="9 15" id="KW-0067">ATP-binding</keyword>
<dbReference type="PROSITE" id="PS00154">
    <property type="entry name" value="ATPASE_E1_E2"/>
    <property type="match status" value="1"/>
</dbReference>
<evidence type="ECO:0000256" key="12">
    <source>
        <dbReference type="ARBA" id="ARBA00022989"/>
    </source>
</evidence>
<feature type="transmembrane region" description="Helical" evidence="15">
    <location>
        <begin position="452"/>
        <end position="475"/>
    </location>
</feature>
<feature type="transmembrane region" description="Helical" evidence="15">
    <location>
        <begin position="210"/>
        <end position="231"/>
    </location>
</feature>
<dbReference type="NCBIfam" id="TIGR01511">
    <property type="entry name" value="ATPase-IB1_Cu"/>
    <property type="match status" value="1"/>
</dbReference>